<dbReference type="AlphaFoldDB" id="A0AAV4MTA7"/>
<dbReference type="PROSITE" id="PS50016">
    <property type="entry name" value="ZF_PHD_2"/>
    <property type="match status" value="2"/>
</dbReference>
<gene>
    <name evidence="19" type="primary">Phf12</name>
    <name evidence="19" type="ORF">CDAR_406151</name>
</gene>
<dbReference type="PROSITE" id="PS01359">
    <property type="entry name" value="ZF_PHD_1"/>
    <property type="match status" value="1"/>
</dbReference>
<dbReference type="InterPro" id="IPR038098">
    <property type="entry name" value="PHF12_MRG-bd_sf"/>
</dbReference>
<dbReference type="Gene3D" id="6.10.20.60">
    <property type="entry name" value="PHD finger protein 12"/>
    <property type="match status" value="1"/>
</dbReference>
<organism evidence="19 20">
    <name type="scientific">Caerostris darwini</name>
    <dbReference type="NCBI Taxonomy" id="1538125"/>
    <lineage>
        <taxon>Eukaryota</taxon>
        <taxon>Metazoa</taxon>
        <taxon>Ecdysozoa</taxon>
        <taxon>Arthropoda</taxon>
        <taxon>Chelicerata</taxon>
        <taxon>Arachnida</taxon>
        <taxon>Araneae</taxon>
        <taxon>Araneomorphae</taxon>
        <taxon>Entelegynae</taxon>
        <taxon>Araneoidea</taxon>
        <taxon>Araneidae</taxon>
        <taxon>Caerostris</taxon>
    </lineage>
</organism>
<dbReference type="InterPro" id="IPR011011">
    <property type="entry name" value="Znf_FYVE_PHD"/>
</dbReference>
<keyword evidence="2" id="KW-0678">Repressor</keyword>
<evidence type="ECO:0000256" key="8">
    <source>
        <dbReference type="ARBA" id="ARBA00022833"/>
    </source>
</evidence>
<proteinExistence type="predicted"/>
<reference evidence="19 20" key="1">
    <citation type="submission" date="2021-06" db="EMBL/GenBank/DDBJ databases">
        <title>Caerostris darwini draft genome.</title>
        <authorList>
            <person name="Kono N."/>
            <person name="Arakawa K."/>
        </authorList>
    </citation>
    <scope>NUCLEOTIDE SEQUENCE [LARGE SCALE GENOMIC DNA]</scope>
</reference>
<evidence type="ECO:0000256" key="12">
    <source>
        <dbReference type="ARBA" id="ARBA00023242"/>
    </source>
</evidence>
<evidence type="ECO:0000256" key="3">
    <source>
        <dbReference type="ARBA" id="ARBA00022499"/>
    </source>
</evidence>
<evidence type="ECO:0000256" key="11">
    <source>
        <dbReference type="ARBA" id="ARBA00023163"/>
    </source>
</evidence>
<keyword evidence="3" id="KW-1017">Isopeptide bond</keyword>
<name>A0AAV4MTA7_9ARAC</name>
<evidence type="ECO:0000256" key="7">
    <source>
        <dbReference type="ARBA" id="ARBA00022771"/>
    </source>
</evidence>
<keyword evidence="10" id="KW-0805">Transcription regulation</keyword>
<dbReference type="InterPro" id="IPR008984">
    <property type="entry name" value="SMAD_FHA_dom_sf"/>
</dbReference>
<dbReference type="PANTHER" id="PTHR46309:SF1">
    <property type="entry name" value="PHD FINGER PROTEIN 12"/>
    <property type="match status" value="1"/>
</dbReference>
<feature type="domain" description="FHA" evidence="17">
    <location>
        <begin position="561"/>
        <end position="615"/>
    </location>
</feature>
<keyword evidence="20" id="KW-1185">Reference proteome</keyword>
<dbReference type="Gene3D" id="3.30.40.10">
    <property type="entry name" value="Zinc/RING finger domain, C3HC4 (zinc finger)"/>
    <property type="match status" value="2"/>
</dbReference>
<dbReference type="GO" id="GO:0003714">
    <property type="term" value="F:transcription corepressor activity"/>
    <property type="evidence" value="ECO:0007669"/>
    <property type="project" value="InterPro"/>
</dbReference>
<protein>
    <recommendedName>
        <fullName evidence="14">PHD finger protein 12</fullName>
    </recommendedName>
    <alternativeName>
        <fullName evidence="15">PHD factor 1</fullName>
    </alternativeName>
</protein>
<dbReference type="InterPro" id="IPR019786">
    <property type="entry name" value="Zinc_finger_PHD-type_CS"/>
</dbReference>
<evidence type="ECO:0000256" key="2">
    <source>
        <dbReference type="ARBA" id="ARBA00022491"/>
    </source>
</evidence>
<dbReference type="GO" id="GO:0000122">
    <property type="term" value="P:negative regulation of transcription by RNA polymerase II"/>
    <property type="evidence" value="ECO:0007669"/>
    <property type="project" value="TreeGrafter"/>
</dbReference>
<keyword evidence="6" id="KW-0677">Repeat</keyword>
<sequence length="725" mass="81869">MHRRLGRSVNHDSCDGCKEGGDLICCDRCPAAFHLNCHDPPLSEDDLPSGDWLCHRCITTSEVEECAPSSDPVVCAMEEDPVNESEPLLWHPTIISEVDESLSVHFFKSLMGQQTVKNPAQYQVPNELAFAIQFPGSSKKGRSRDNKYIRRYGQESDSGIVHLPSKLCHQCKKSCHKAPLIQCDYCSLLFHADCLSPPLRCLPVGRWMCPNHTENFVDQKLLTSVCISERVKHWDRFSGLVSQDAMRLKFIKRSSRHHPLFRQKARLSPRKDLMIPKSVEQVYKRPNGVLPRVKDSLPFYGHSSLSFISSEFSSVEEKETWFSNVMLFQTSVIKQIFLHQNSSQISIKCDTSDANCETPFHENKLSACNSNLFHNNKMCTAQNGPNHESVTTNGELLTVDSKVRCENHNSNSSHHPHQLSTCKYSVANKVNNMSVSSRIITKNSLKNQSSLNNQCPCPSLKIHQNKPLSSSIHFGVNNSISMKSSSQDKFDLELSKLDDKLIRLLALQRLQQIYSKKKCKATVEKINGDSSTDVPVEVRCRANICPLEGRFPPVPMCYRSLHMGLSVDNDVCFSNYGHCNYLSSKHASIFYDEITKRYELINYSSHGTVVDNIFYCFDTSDKRHNSSSTNSLSAQVRKLSRSSSRMNNLPSPIPSTQRHVVPSRGRQNFQPCKCRANPFYLSEGNGFENSALLNHGSFIQCGCLNFIFSITECGFKIENQKNDTS</sequence>
<keyword evidence="5" id="KW-0479">Metal-binding</keyword>
<keyword evidence="7 16" id="KW-0863">Zinc-finger</keyword>
<evidence type="ECO:0000256" key="1">
    <source>
        <dbReference type="ARBA" id="ARBA00004123"/>
    </source>
</evidence>
<evidence type="ECO:0000256" key="5">
    <source>
        <dbReference type="ARBA" id="ARBA00022723"/>
    </source>
</evidence>
<evidence type="ECO:0000256" key="4">
    <source>
        <dbReference type="ARBA" id="ARBA00022553"/>
    </source>
</evidence>
<dbReference type="Pfam" id="PF00628">
    <property type="entry name" value="PHD"/>
    <property type="match status" value="2"/>
</dbReference>
<comment type="subunit">
    <text evidence="13">Component of SIN3 complexes. Interacts with SIN3A in a complex composed of HDAC1, SAP30 and SIN3A. Component of the SIN3B complex, which includes SIN3B, HDAC2 or HDAC1, PHF12 and MORF4L1; interacts directly with all subunits. Interacts with TLE5.</text>
</comment>
<dbReference type="GO" id="GO:0008270">
    <property type="term" value="F:zinc ion binding"/>
    <property type="evidence" value="ECO:0007669"/>
    <property type="project" value="UniProtKB-KW"/>
</dbReference>
<dbReference type="InterPro" id="IPR001965">
    <property type="entry name" value="Znf_PHD"/>
</dbReference>
<keyword evidence="12" id="KW-0539">Nucleus</keyword>
<dbReference type="EMBL" id="BPLQ01000843">
    <property type="protein sequence ID" value="GIX75628.1"/>
    <property type="molecule type" value="Genomic_DNA"/>
</dbReference>
<dbReference type="InterPro" id="IPR019787">
    <property type="entry name" value="Znf_PHD-finger"/>
</dbReference>
<dbReference type="SUPFAM" id="SSF57903">
    <property type="entry name" value="FYVE/PHD zinc finger"/>
    <property type="match status" value="2"/>
</dbReference>
<keyword evidence="4" id="KW-0597">Phosphoprotein</keyword>
<dbReference type="InterPro" id="IPR000253">
    <property type="entry name" value="FHA_dom"/>
</dbReference>
<dbReference type="GO" id="GO:0070822">
    <property type="term" value="C:Sin3-type complex"/>
    <property type="evidence" value="ECO:0007669"/>
    <property type="project" value="TreeGrafter"/>
</dbReference>
<evidence type="ECO:0000256" key="9">
    <source>
        <dbReference type="ARBA" id="ARBA00022843"/>
    </source>
</evidence>
<evidence type="ECO:0000313" key="19">
    <source>
        <dbReference type="EMBL" id="GIX75628.1"/>
    </source>
</evidence>
<dbReference type="SMART" id="SM00249">
    <property type="entry name" value="PHD"/>
    <property type="match status" value="2"/>
</dbReference>
<keyword evidence="8" id="KW-0862">Zinc</keyword>
<dbReference type="InterPro" id="IPR042163">
    <property type="entry name" value="PHF12"/>
</dbReference>
<keyword evidence="11" id="KW-0804">Transcription</keyword>
<dbReference type="CDD" id="cd15534">
    <property type="entry name" value="PHD2_PHF12_Rco1"/>
    <property type="match status" value="1"/>
</dbReference>
<evidence type="ECO:0000259" key="17">
    <source>
        <dbReference type="PROSITE" id="PS50006"/>
    </source>
</evidence>
<evidence type="ECO:0000256" key="14">
    <source>
        <dbReference type="ARBA" id="ARBA00068755"/>
    </source>
</evidence>
<evidence type="ECO:0000256" key="10">
    <source>
        <dbReference type="ARBA" id="ARBA00023015"/>
    </source>
</evidence>
<accession>A0AAV4MTA7</accession>
<evidence type="ECO:0000256" key="16">
    <source>
        <dbReference type="PROSITE-ProRule" id="PRU00146"/>
    </source>
</evidence>
<comment type="subcellular location">
    <subcellularLocation>
        <location evidence="1">Nucleus</location>
    </subcellularLocation>
</comment>
<dbReference type="PANTHER" id="PTHR46309">
    <property type="entry name" value="PHD FINGER PROTEIN 12"/>
    <property type="match status" value="1"/>
</dbReference>
<dbReference type="SUPFAM" id="SSF49879">
    <property type="entry name" value="SMAD/FHA domain"/>
    <property type="match status" value="1"/>
</dbReference>
<keyword evidence="9" id="KW-0832">Ubl conjugation</keyword>
<evidence type="ECO:0000256" key="15">
    <source>
        <dbReference type="ARBA" id="ARBA00076589"/>
    </source>
</evidence>
<comment type="caution">
    <text evidence="19">The sequence shown here is derived from an EMBL/GenBank/DDBJ whole genome shotgun (WGS) entry which is preliminary data.</text>
</comment>
<dbReference type="FunFam" id="3.30.40.10:FF:000164">
    <property type="entry name" value="PHD finger protein 12"/>
    <property type="match status" value="1"/>
</dbReference>
<dbReference type="CDD" id="cd15533">
    <property type="entry name" value="PHD1_PHF12"/>
    <property type="match status" value="1"/>
</dbReference>
<feature type="domain" description="PHD-type" evidence="18">
    <location>
        <begin position="165"/>
        <end position="215"/>
    </location>
</feature>
<dbReference type="FunFam" id="3.30.40.10:FF:000154">
    <property type="entry name" value="PHD finger protein 12"/>
    <property type="match status" value="1"/>
</dbReference>
<evidence type="ECO:0000256" key="6">
    <source>
        <dbReference type="ARBA" id="ARBA00022737"/>
    </source>
</evidence>
<evidence type="ECO:0000313" key="20">
    <source>
        <dbReference type="Proteomes" id="UP001054837"/>
    </source>
</evidence>
<dbReference type="Proteomes" id="UP001054837">
    <property type="component" value="Unassembled WGS sequence"/>
</dbReference>
<dbReference type="PROSITE" id="PS50006">
    <property type="entry name" value="FHA_DOMAIN"/>
    <property type="match status" value="1"/>
</dbReference>
<feature type="domain" description="PHD-type" evidence="18">
    <location>
        <begin position="11"/>
        <end position="60"/>
    </location>
</feature>
<dbReference type="InterPro" id="IPR013083">
    <property type="entry name" value="Znf_RING/FYVE/PHD"/>
</dbReference>
<evidence type="ECO:0000259" key="18">
    <source>
        <dbReference type="PROSITE" id="PS50016"/>
    </source>
</evidence>
<evidence type="ECO:0000256" key="13">
    <source>
        <dbReference type="ARBA" id="ARBA00065785"/>
    </source>
</evidence>